<evidence type="ECO:0000313" key="1">
    <source>
        <dbReference type="EMBL" id="EFH57878.1"/>
    </source>
</evidence>
<name>D7LCC5_ARALL</name>
<dbReference type="AlphaFoldDB" id="D7LCC5"/>
<protein>
    <submittedName>
        <fullName evidence="1">Predicted protein</fullName>
    </submittedName>
</protein>
<evidence type="ECO:0000313" key="2">
    <source>
        <dbReference type="Proteomes" id="UP000008694"/>
    </source>
</evidence>
<reference evidence="2" key="1">
    <citation type="journal article" date="2011" name="Nat. Genet.">
        <title>The Arabidopsis lyrata genome sequence and the basis of rapid genome size change.</title>
        <authorList>
            <person name="Hu T.T."/>
            <person name="Pattyn P."/>
            <person name="Bakker E.G."/>
            <person name="Cao J."/>
            <person name="Cheng J.-F."/>
            <person name="Clark R.M."/>
            <person name="Fahlgren N."/>
            <person name="Fawcett J.A."/>
            <person name="Grimwood J."/>
            <person name="Gundlach H."/>
            <person name="Haberer G."/>
            <person name="Hollister J.D."/>
            <person name="Ossowski S."/>
            <person name="Ottilar R.P."/>
            <person name="Salamov A.A."/>
            <person name="Schneeberger K."/>
            <person name="Spannagl M."/>
            <person name="Wang X."/>
            <person name="Yang L."/>
            <person name="Nasrallah M.E."/>
            <person name="Bergelson J."/>
            <person name="Carrington J.C."/>
            <person name="Gaut B.S."/>
            <person name="Schmutz J."/>
            <person name="Mayer K.F.X."/>
            <person name="Van de Peer Y."/>
            <person name="Grigoriev I.V."/>
            <person name="Nordborg M."/>
            <person name="Weigel D."/>
            <person name="Guo Y.-L."/>
        </authorList>
    </citation>
    <scope>NUCLEOTIDE SEQUENCE [LARGE SCALE GENOMIC DNA]</scope>
    <source>
        <strain evidence="2">cv. MN47</strain>
    </source>
</reference>
<dbReference type="EMBL" id="GL348716">
    <property type="protein sequence ID" value="EFH57878.1"/>
    <property type="molecule type" value="Genomic_DNA"/>
</dbReference>
<dbReference type="Gramene" id="scaffold_402625.1">
    <property type="protein sequence ID" value="scaffold_402625.1"/>
    <property type="gene ID" value="scaffold_402625.1"/>
</dbReference>
<sequence length="158" mass="18179">MSLLRFVSMDSFKSPASLLLVLLRIWLTIFFHDVDCWITSSFPKNKCFLREQYEESKLFAVRREHVVICVFILCELADLMRLDITSVLRNHTKNSLTKTFVIRICLDLNVLFGALCIIQPHMVTFRAPAHVEEMEGTNDGLLVSDSPKSNKDKICNIV</sequence>
<gene>
    <name evidence="1" type="ORF">ARALYDRAFT_903124</name>
</gene>
<keyword evidence="2" id="KW-1185">Reference proteome</keyword>
<accession>D7LCC5</accession>
<dbReference type="Proteomes" id="UP000008694">
    <property type="component" value="Unassembled WGS sequence"/>
</dbReference>
<organism evidence="2">
    <name type="scientific">Arabidopsis lyrata subsp. lyrata</name>
    <name type="common">Lyre-leaved rock-cress</name>
    <dbReference type="NCBI Taxonomy" id="81972"/>
    <lineage>
        <taxon>Eukaryota</taxon>
        <taxon>Viridiplantae</taxon>
        <taxon>Streptophyta</taxon>
        <taxon>Embryophyta</taxon>
        <taxon>Tracheophyta</taxon>
        <taxon>Spermatophyta</taxon>
        <taxon>Magnoliopsida</taxon>
        <taxon>eudicotyledons</taxon>
        <taxon>Gunneridae</taxon>
        <taxon>Pentapetalae</taxon>
        <taxon>rosids</taxon>
        <taxon>malvids</taxon>
        <taxon>Brassicales</taxon>
        <taxon>Brassicaceae</taxon>
        <taxon>Camelineae</taxon>
        <taxon>Arabidopsis</taxon>
    </lineage>
</organism>
<dbReference type="HOGENOM" id="CLU_1671720_0_0_1"/>
<proteinExistence type="predicted"/>